<dbReference type="Pfam" id="PF01507">
    <property type="entry name" value="PAPS_reduct"/>
    <property type="match status" value="2"/>
</dbReference>
<proteinExistence type="predicted"/>
<evidence type="ECO:0000256" key="13">
    <source>
        <dbReference type="SAM" id="MobiDB-lite"/>
    </source>
</evidence>
<evidence type="ECO:0000256" key="11">
    <source>
        <dbReference type="ARBA" id="ARBA00031871"/>
    </source>
</evidence>
<evidence type="ECO:0000256" key="4">
    <source>
        <dbReference type="ARBA" id="ARBA00022643"/>
    </source>
</evidence>
<organism evidence="15 16">
    <name type="scientific">Recurvomyces mirabilis</name>
    <dbReference type="NCBI Taxonomy" id="574656"/>
    <lineage>
        <taxon>Eukaryota</taxon>
        <taxon>Fungi</taxon>
        <taxon>Dikarya</taxon>
        <taxon>Ascomycota</taxon>
        <taxon>Pezizomycotina</taxon>
        <taxon>Dothideomycetes</taxon>
        <taxon>Dothideomycetidae</taxon>
        <taxon>Mycosphaerellales</taxon>
        <taxon>Teratosphaeriaceae</taxon>
        <taxon>Recurvomyces</taxon>
    </lineage>
</organism>
<comment type="pathway">
    <text evidence="1">Cofactor biosynthesis; FAD biosynthesis; FAD from FMN: step 1/1.</text>
</comment>
<keyword evidence="6 15" id="KW-0548">Nucleotidyltransferase</keyword>
<name>A0AAE0WTX0_9PEZI</name>
<evidence type="ECO:0000256" key="10">
    <source>
        <dbReference type="ARBA" id="ARBA00031145"/>
    </source>
</evidence>
<feature type="compositionally biased region" description="Basic and acidic residues" evidence="13">
    <location>
        <begin position="239"/>
        <end position="253"/>
    </location>
</feature>
<reference evidence="15" key="1">
    <citation type="submission" date="2023-07" db="EMBL/GenBank/DDBJ databases">
        <title>Black Yeasts Isolated from many extreme environments.</title>
        <authorList>
            <person name="Coleine C."/>
            <person name="Stajich J.E."/>
            <person name="Selbmann L."/>
        </authorList>
    </citation>
    <scope>NUCLEOTIDE SEQUENCE</scope>
    <source>
        <strain evidence="15">CCFEE 5485</strain>
    </source>
</reference>
<keyword evidence="5 15" id="KW-0808">Transferase</keyword>
<dbReference type="InterPro" id="IPR014729">
    <property type="entry name" value="Rossmann-like_a/b/a_fold"/>
</dbReference>
<protein>
    <recommendedName>
        <fullName evidence="2">FAD synthase</fullName>
        <ecNumber evidence="2">2.7.7.2</ecNumber>
    </recommendedName>
    <alternativeName>
        <fullName evidence="10">FAD pyrophosphorylase</fullName>
    </alternativeName>
    <alternativeName>
        <fullName evidence="11">FMN adenylyltransferase</fullName>
    </alternativeName>
</protein>
<dbReference type="GO" id="GO:0005524">
    <property type="term" value="F:ATP binding"/>
    <property type="evidence" value="ECO:0007669"/>
    <property type="project" value="UniProtKB-KW"/>
</dbReference>
<keyword evidence="16" id="KW-1185">Reference proteome</keyword>
<keyword evidence="7" id="KW-0547">Nucleotide-binding</keyword>
<gene>
    <name evidence="15" type="primary">FAD1</name>
    <name evidence="15" type="ORF">LTR78_002199</name>
</gene>
<dbReference type="Proteomes" id="UP001274830">
    <property type="component" value="Unassembled WGS sequence"/>
</dbReference>
<evidence type="ECO:0000256" key="7">
    <source>
        <dbReference type="ARBA" id="ARBA00022741"/>
    </source>
</evidence>
<feature type="domain" description="Phosphoadenosine phosphosulphate reductase" evidence="14">
    <location>
        <begin position="72"/>
        <end position="144"/>
    </location>
</feature>
<feature type="domain" description="Phosphoadenosine phosphosulphate reductase" evidence="14">
    <location>
        <begin position="145"/>
        <end position="233"/>
    </location>
</feature>
<evidence type="ECO:0000259" key="14">
    <source>
        <dbReference type="Pfam" id="PF01507"/>
    </source>
</evidence>
<sequence>MTSLPSRAPNKKDGSAITQDALPELCASIHQRLETFLAQESSSDRVRHVQKQSRESLKVLEEALQRYSLDELSLSYNGGKDCLVLLILYLSALHIHTTKHPTTKLPKTLPSVYIISPHPFQEVDDFVNSSLQTYHLDLARYAKPMKEAFTDYLSDHPSIKAIFVGTRRTDPHGHDLKHFDPTDRGWPAFMRIHPVIDWHYAEVWTFIREMGVEYCRLYDQGYTSLGGTTDTHPNPALSLRDDPGGGEEGKFKPAYELVEDEAERLGRDR</sequence>
<dbReference type="GeneID" id="89958905"/>
<accession>A0AAE0WTX0</accession>
<evidence type="ECO:0000256" key="2">
    <source>
        <dbReference type="ARBA" id="ARBA00012393"/>
    </source>
</evidence>
<evidence type="ECO:0000256" key="1">
    <source>
        <dbReference type="ARBA" id="ARBA00004726"/>
    </source>
</evidence>
<evidence type="ECO:0000256" key="6">
    <source>
        <dbReference type="ARBA" id="ARBA00022695"/>
    </source>
</evidence>
<evidence type="ECO:0000256" key="8">
    <source>
        <dbReference type="ARBA" id="ARBA00022827"/>
    </source>
</evidence>
<evidence type="ECO:0000313" key="15">
    <source>
        <dbReference type="EMBL" id="KAK3678104.1"/>
    </source>
</evidence>
<evidence type="ECO:0000256" key="9">
    <source>
        <dbReference type="ARBA" id="ARBA00022840"/>
    </source>
</evidence>
<keyword evidence="3" id="KW-0285">Flavoprotein</keyword>
<comment type="catalytic activity">
    <reaction evidence="12">
        <text>FMN + ATP + H(+) = FAD + diphosphate</text>
        <dbReference type="Rhea" id="RHEA:17237"/>
        <dbReference type="ChEBI" id="CHEBI:15378"/>
        <dbReference type="ChEBI" id="CHEBI:30616"/>
        <dbReference type="ChEBI" id="CHEBI:33019"/>
        <dbReference type="ChEBI" id="CHEBI:57692"/>
        <dbReference type="ChEBI" id="CHEBI:58210"/>
        <dbReference type="EC" id="2.7.7.2"/>
    </reaction>
</comment>
<dbReference type="SUPFAM" id="SSF52402">
    <property type="entry name" value="Adenine nucleotide alpha hydrolases-like"/>
    <property type="match status" value="1"/>
</dbReference>
<dbReference type="InterPro" id="IPR002500">
    <property type="entry name" value="PAPS_reduct_dom"/>
</dbReference>
<evidence type="ECO:0000256" key="5">
    <source>
        <dbReference type="ARBA" id="ARBA00022679"/>
    </source>
</evidence>
<keyword evidence="9" id="KW-0067">ATP-binding</keyword>
<dbReference type="GO" id="GO:0003919">
    <property type="term" value="F:FMN adenylyltransferase activity"/>
    <property type="evidence" value="ECO:0007669"/>
    <property type="project" value="UniProtKB-EC"/>
</dbReference>
<keyword evidence="4" id="KW-0288">FMN</keyword>
<dbReference type="CDD" id="cd23948">
    <property type="entry name" value="FAD_synthase"/>
    <property type="match status" value="1"/>
</dbReference>
<feature type="region of interest" description="Disordered" evidence="13">
    <location>
        <begin position="225"/>
        <end position="269"/>
    </location>
</feature>
<dbReference type="PANTHER" id="PTHR23293:SF9">
    <property type="entry name" value="FAD SYNTHASE"/>
    <property type="match status" value="1"/>
</dbReference>
<dbReference type="EC" id="2.7.7.2" evidence="2"/>
<comment type="caution">
    <text evidence="15">The sequence shown here is derived from an EMBL/GenBank/DDBJ whole genome shotgun (WGS) entry which is preliminary data.</text>
</comment>
<dbReference type="FunFam" id="3.40.50.620:FF:000187">
    <property type="entry name" value="Probable FAD synthetase"/>
    <property type="match status" value="1"/>
</dbReference>
<dbReference type="AlphaFoldDB" id="A0AAE0WTX0"/>
<dbReference type="Gene3D" id="3.40.50.620">
    <property type="entry name" value="HUPs"/>
    <property type="match status" value="1"/>
</dbReference>
<evidence type="ECO:0000256" key="12">
    <source>
        <dbReference type="ARBA" id="ARBA00049494"/>
    </source>
</evidence>
<dbReference type="EMBL" id="JAUTXT010000005">
    <property type="protein sequence ID" value="KAK3678104.1"/>
    <property type="molecule type" value="Genomic_DNA"/>
</dbReference>
<keyword evidence="8" id="KW-0274">FAD</keyword>
<evidence type="ECO:0000256" key="3">
    <source>
        <dbReference type="ARBA" id="ARBA00022630"/>
    </source>
</evidence>
<dbReference type="RefSeq" id="XP_064698240.1">
    <property type="nucleotide sequence ID" value="XM_064834376.1"/>
</dbReference>
<dbReference type="PANTHER" id="PTHR23293">
    <property type="entry name" value="FAD SYNTHETASE-RELATED FMN ADENYLYLTRANSFERASE"/>
    <property type="match status" value="1"/>
</dbReference>
<dbReference type="GO" id="GO:0006747">
    <property type="term" value="P:FAD biosynthetic process"/>
    <property type="evidence" value="ECO:0007669"/>
    <property type="project" value="TreeGrafter"/>
</dbReference>
<evidence type="ECO:0000313" key="16">
    <source>
        <dbReference type="Proteomes" id="UP001274830"/>
    </source>
</evidence>